<sequence length="529" mass="56939">MLTSTKISQSEPAIIGLEPLDKGQALPQEAKFSELFSSMYSASKEESATVIESTTLSELPEEPGVMEKFSIANELLKTSARGELPGLVTFQFESEALGGDVRKAGNAEANTDIITLVENALATNHPVAEEAKLNNIIPGTASTETALNNIIPVTVDIDTTLVDKPVLPEGLDSSFSELSELPVVETLALSDVAELTNVSSFPGDSADISSVEKHLTENFNVHQIHDKKVPTNNVNSVDDIISEQLVGSEETVELALQQRMAEMPIANSASVAAQVANSSVVSNGSQPPQSIASSQTLTQWGAATSEAQAASSTTGQNSQSFSQGSQHQFSGQQQMMQFQAQKSQAIEQQMAVKATDELMVKSDSKESLLTGEFSTFDRRMQLPVGLQSIPIPVRSPQWGQALGQRVVFMANNQLQQAQITLNPEKLGPVQVKLHMDRDQQVHVTMTAQHGTTREAMENALPRLREMLEQSGINLGSVDVGDNKQFSEKNSSDSDSNHSHTQADGDEADLTNDMSPTKVIATDNIVDFYA</sequence>
<keyword evidence="7" id="KW-1185">Reference proteome</keyword>
<evidence type="ECO:0000256" key="4">
    <source>
        <dbReference type="SAM" id="MobiDB-lite"/>
    </source>
</evidence>
<protein>
    <submittedName>
        <fullName evidence="6">Flagellar hook-length control protein FliK</fullName>
    </submittedName>
</protein>
<dbReference type="InterPro" id="IPR038610">
    <property type="entry name" value="FliK-like_C_sf"/>
</dbReference>
<dbReference type="InterPro" id="IPR052563">
    <property type="entry name" value="FliK"/>
</dbReference>
<reference evidence="6 7" key="1">
    <citation type="submission" date="2022-06" db="EMBL/GenBank/DDBJ databases">
        <title>Thiomicrohabdus sp. nov, an obligately chemolithoautotrophic, sulfur-oxidizing bacterium isolated from beach of Guanyin Mountain. Amoy.</title>
        <authorList>
            <person name="Zhu H."/>
        </authorList>
    </citation>
    <scope>NUCLEOTIDE SEQUENCE [LARGE SCALE GENOMIC DNA]</scope>
    <source>
        <strain evidence="6 7">XGS-01</strain>
    </source>
</reference>
<evidence type="ECO:0000256" key="1">
    <source>
        <dbReference type="ARBA" id="ARBA00003944"/>
    </source>
</evidence>
<feature type="region of interest" description="Disordered" evidence="4">
    <location>
        <begin position="280"/>
        <end position="336"/>
    </location>
</feature>
<feature type="compositionally biased region" description="Polar residues" evidence="4">
    <location>
        <begin position="284"/>
        <end position="301"/>
    </location>
</feature>
<dbReference type="PANTHER" id="PTHR37533">
    <property type="entry name" value="FLAGELLAR HOOK-LENGTH CONTROL PROTEIN"/>
    <property type="match status" value="1"/>
</dbReference>
<keyword evidence="6" id="KW-0966">Cell projection</keyword>
<feature type="region of interest" description="Disordered" evidence="4">
    <location>
        <begin position="474"/>
        <end position="514"/>
    </location>
</feature>
<proteinExistence type="inferred from homology"/>
<accession>A0ABY8CBM7</accession>
<dbReference type="Gene3D" id="3.30.750.140">
    <property type="match status" value="1"/>
</dbReference>
<evidence type="ECO:0000313" key="7">
    <source>
        <dbReference type="Proteomes" id="UP001222275"/>
    </source>
</evidence>
<dbReference type="PRINTS" id="PR01007">
    <property type="entry name" value="FLGHOOKFLIK"/>
</dbReference>
<feature type="compositionally biased region" description="Low complexity" evidence="4">
    <location>
        <begin position="302"/>
        <end position="336"/>
    </location>
</feature>
<comment type="function">
    <text evidence="1">Controls the length of the flagellar hook.</text>
</comment>
<gene>
    <name evidence="6" type="ORF">NR989_03765</name>
</gene>
<dbReference type="InterPro" id="IPR001635">
    <property type="entry name" value="Flag_hook_Flik"/>
</dbReference>
<evidence type="ECO:0000313" key="6">
    <source>
        <dbReference type="EMBL" id="WEJ63383.1"/>
    </source>
</evidence>
<dbReference type="EMBL" id="CP102381">
    <property type="protein sequence ID" value="WEJ63383.1"/>
    <property type="molecule type" value="Genomic_DNA"/>
</dbReference>
<evidence type="ECO:0000256" key="3">
    <source>
        <dbReference type="ARBA" id="ARBA00022795"/>
    </source>
</evidence>
<keyword evidence="6" id="KW-0282">Flagellum</keyword>
<dbReference type="Proteomes" id="UP001222275">
    <property type="component" value="Chromosome"/>
</dbReference>
<feature type="domain" description="Flagellar hook-length control protein-like C-terminal" evidence="5">
    <location>
        <begin position="404"/>
        <end position="484"/>
    </location>
</feature>
<organism evidence="6 7">
    <name type="scientific">Thiomicrorhabdus lithotrophica</name>
    <dbReference type="NCBI Taxonomy" id="2949997"/>
    <lineage>
        <taxon>Bacteria</taxon>
        <taxon>Pseudomonadati</taxon>
        <taxon>Pseudomonadota</taxon>
        <taxon>Gammaproteobacteria</taxon>
        <taxon>Thiotrichales</taxon>
        <taxon>Piscirickettsiaceae</taxon>
        <taxon>Thiomicrorhabdus</taxon>
    </lineage>
</organism>
<keyword evidence="3" id="KW-1005">Bacterial flagellum biogenesis</keyword>
<dbReference type="Pfam" id="PF02120">
    <property type="entry name" value="Flg_hook"/>
    <property type="match status" value="1"/>
</dbReference>
<dbReference type="InterPro" id="IPR021136">
    <property type="entry name" value="Flagellar_hook_control-like_C"/>
</dbReference>
<name>A0ABY8CBM7_9GAMM</name>
<keyword evidence="6" id="KW-0969">Cilium</keyword>
<feature type="compositionally biased region" description="Basic and acidic residues" evidence="4">
    <location>
        <begin position="480"/>
        <end position="502"/>
    </location>
</feature>
<dbReference type="CDD" id="cd17470">
    <property type="entry name" value="T3SS_Flik_C"/>
    <property type="match status" value="1"/>
</dbReference>
<evidence type="ECO:0000259" key="5">
    <source>
        <dbReference type="Pfam" id="PF02120"/>
    </source>
</evidence>
<dbReference type="RefSeq" id="WP_275595637.1">
    <property type="nucleotide sequence ID" value="NZ_CP102381.1"/>
</dbReference>
<evidence type="ECO:0000256" key="2">
    <source>
        <dbReference type="ARBA" id="ARBA00009149"/>
    </source>
</evidence>
<dbReference type="PANTHER" id="PTHR37533:SF2">
    <property type="entry name" value="FLAGELLAR HOOK-LENGTH CONTROL PROTEIN"/>
    <property type="match status" value="1"/>
</dbReference>
<comment type="similarity">
    <text evidence="2">Belongs to the FliK family.</text>
</comment>